<dbReference type="PROSITE" id="PS00149">
    <property type="entry name" value="SULFATASE_2"/>
    <property type="match status" value="1"/>
</dbReference>
<comment type="similarity">
    <text evidence="1">Belongs to the sulfatase family.</text>
</comment>
<dbReference type="Gene3D" id="3.40.720.10">
    <property type="entry name" value="Alkaline Phosphatase, subunit A"/>
    <property type="match status" value="1"/>
</dbReference>
<sequence length="436" mass="49990">MKIGRSTVFFTLLVSLFGCRQDDKKPNVIIFFTDDQGYADLGCYGATGFETPNLDALAESGIRFTSLYAPATVCTPSRAGLLTGLYPKRTNLHEAVIFPYSTHGLPPESYTLAELFKENGYSTACIGKWHLGHQPEFMPNRQGFDYFYGVPYSNDMDGHYYRHNNFQSPPLPVYRNENIIEEGLDQRYLTKRYTEESIQLIKNRGEEPFFIYLAHNMPHTPLHVSEQFEGKSKMGLYGDVIMELDWSMGEIIRTLKEEHIYENTIVVFSSDNGPISNRSARPLRGTKATTWEGGQRVPGLIAWPQEIPANKVSDGMVTLMDLFPTFIDILKDTDSEKRSFDGISLLELLKNPEETKLEPRPFLYYARNGQPEAIREGEWKLHMQKSRGWHQDSTAFSPQLYQLGIDLGEHQNVINEHPDIFKQMKNKLEEEDELMQ</sequence>
<protein>
    <submittedName>
        <fullName evidence="6">Arylsulfatase A</fullName>
    </submittedName>
</protein>
<keyword evidence="4" id="KW-0106">Calcium</keyword>
<dbReference type="Pfam" id="PF00884">
    <property type="entry name" value="Sulfatase"/>
    <property type="match status" value="1"/>
</dbReference>
<dbReference type="RefSeq" id="WP_093920064.1">
    <property type="nucleotide sequence ID" value="NZ_FONW01000005.1"/>
</dbReference>
<accession>A0A1I2I8T2</accession>
<reference evidence="6 7" key="1">
    <citation type="submission" date="2016-10" db="EMBL/GenBank/DDBJ databases">
        <authorList>
            <person name="de Groot N.N."/>
        </authorList>
    </citation>
    <scope>NUCLEOTIDE SEQUENCE [LARGE SCALE GENOMIC DNA]</scope>
    <source>
        <strain evidence="6 7">CGMCC 1.9156</strain>
    </source>
</reference>
<keyword evidence="2" id="KW-0479">Metal-binding</keyword>
<dbReference type="PANTHER" id="PTHR42693">
    <property type="entry name" value="ARYLSULFATASE FAMILY MEMBER"/>
    <property type="match status" value="1"/>
</dbReference>
<dbReference type="EMBL" id="FONW01000005">
    <property type="protein sequence ID" value="SFF38000.1"/>
    <property type="molecule type" value="Genomic_DNA"/>
</dbReference>
<dbReference type="SUPFAM" id="SSF53649">
    <property type="entry name" value="Alkaline phosphatase-like"/>
    <property type="match status" value="1"/>
</dbReference>
<evidence type="ECO:0000256" key="1">
    <source>
        <dbReference type="ARBA" id="ARBA00008779"/>
    </source>
</evidence>
<evidence type="ECO:0000256" key="2">
    <source>
        <dbReference type="ARBA" id="ARBA00022723"/>
    </source>
</evidence>
<dbReference type="InterPro" id="IPR050738">
    <property type="entry name" value="Sulfatase"/>
</dbReference>
<evidence type="ECO:0000256" key="4">
    <source>
        <dbReference type="ARBA" id="ARBA00022837"/>
    </source>
</evidence>
<organism evidence="6 7">
    <name type="scientific">Sunxiuqinia elliptica</name>
    <dbReference type="NCBI Taxonomy" id="655355"/>
    <lineage>
        <taxon>Bacteria</taxon>
        <taxon>Pseudomonadati</taxon>
        <taxon>Bacteroidota</taxon>
        <taxon>Bacteroidia</taxon>
        <taxon>Marinilabiliales</taxon>
        <taxon>Prolixibacteraceae</taxon>
        <taxon>Sunxiuqinia</taxon>
    </lineage>
</organism>
<dbReference type="GO" id="GO:0004065">
    <property type="term" value="F:arylsulfatase activity"/>
    <property type="evidence" value="ECO:0007669"/>
    <property type="project" value="TreeGrafter"/>
</dbReference>
<feature type="domain" description="Sulfatase N-terminal" evidence="5">
    <location>
        <begin position="26"/>
        <end position="330"/>
    </location>
</feature>
<dbReference type="PROSITE" id="PS51257">
    <property type="entry name" value="PROKAR_LIPOPROTEIN"/>
    <property type="match status" value="1"/>
</dbReference>
<dbReference type="STRING" id="655355.SAMN05216283_105156"/>
<dbReference type="InterPro" id="IPR000917">
    <property type="entry name" value="Sulfatase_N"/>
</dbReference>
<dbReference type="CDD" id="cd16026">
    <property type="entry name" value="GALNS_like"/>
    <property type="match status" value="1"/>
</dbReference>
<evidence type="ECO:0000259" key="5">
    <source>
        <dbReference type="Pfam" id="PF00884"/>
    </source>
</evidence>
<dbReference type="GO" id="GO:0046872">
    <property type="term" value="F:metal ion binding"/>
    <property type="evidence" value="ECO:0007669"/>
    <property type="project" value="UniProtKB-KW"/>
</dbReference>
<dbReference type="PANTHER" id="PTHR42693:SF53">
    <property type="entry name" value="ENDO-4-O-SULFATASE"/>
    <property type="match status" value="1"/>
</dbReference>
<proteinExistence type="inferred from homology"/>
<keyword evidence="7" id="KW-1185">Reference proteome</keyword>
<dbReference type="InterPro" id="IPR017850">
    <property type="entry name" value="Alkaline_phosphatase_core_sf"/>
</dbReference>
<keyword evidence="3" id="KW-0378">Hydrolase</keyword>
<gene>
    <name evidence="6" type="ORF">SAMN05216283_105156</name>
</gene>
<evidence type="ECO:0000313" key="6">
    <source>
        <dbReference type="EMBL" id="SFF38000.1"/>
    </source>
</evidence>
<name>A0A1I2I8T2_9BACT</name>
<dbReference type="AlphaFoldDB" id="A0A1I2I8T2"/>
<dbReference type="InterPro" id="IPR024607">
    <property type="entry name" value="Sulfatase_CS"/>
</dbReference>
<evidence type="ECO:0000256" key="3">
    <source>
        <dbReference type="ARBA" id="ARBA00022801"/>
    </source>
</evidence>
<dbReference type="Proteomes" id="UP000198964">
    <property type="component" value="Unassembled WGS sequence"/>
</dbReference>
<dbReference type="Gene3D" id="3.30.1120.10">
    <property type="match status" value="1"/>
</dbReference>
<evidence type="ECO:0000313" key="7">
    <source>
        <dbReference type="Proteomes" id="UP000198964"/>
    </source>
</evidence>